<dbReference type="EC" id="2.4.1.257" evidence="3"/>
<dbReference type="GO" id="GO:0102704">
    <property type="term" value="F:GDP-Man:Man(2)GlcNAc(2)-PP-Dol alpha-1,6-mannosyltransferase activity"/>
    <property type="evidence" value="ECO:0007669"/>
    <property type="project" value="UniProtKB-EC"/>
</dbReference>
<keyword evidence="6" id="KW-0812">Transmembrane</keyword>
<name>A0A075FKH1_9ARCH</name>
<dbReference type="Gene3D" id="3.40.50.2000">
    <property type="entry name" value="Glycogen Phosphorylase B"/>
    <property type="match status" value="2"/>
</dbReference>
<evidence type="ECO:0000256" key="8">
    <source>
        <dbReference type="ARBA" id="ARBA00022989"/>
    </source>
</evidence>
<evidence type="ECO:0000256" key="5">
    <source>
        <dbReference type="ARBA" id="ARBA00022679"/>
    </source>
</evidence>
<keyword evidence="5 17" id="KW-0808">Transferase</keyword>
<evidence type="ECO:0000256" key="9">
    <source>
        <dbReference type="ARBA" id="ARBA00023136"/>
    </source>
</evidence>
<dbReference type="InterPro" id="IPR001296">
    <property type="entry name" value="Glyco_trans_1"/>
</dbReference>
<comment type="catalytic activity">
    <reaction evidence="13">
        <text>a beta-D-Man-(1-&gt;4)-beta-D-GlcNAc-(1-&gt;4)-alpha-D-GlcNAc-diphospho-di-trans,poly-cis-dolichol + GDP-alpha-D-mannose = an alpha-D-Man-(1-&gt;3)-beta-D-Man-(1-&gt;4)-beta-D-GlcNAc-(1-&gt;4)-alpha-D-GlcNAc-diphospho-di-trans,poly-cis-dolichol + GDP + H(+)</text>
        <dbReference type="Rhea" id="RHEA:29515"/>
        <dbReference type="Rhea" id="RHEA-COMP:19511"/>
        <dbReference type="Rhea" id="RHEA-COMP:19513"/>
        <dbReference type="ChEBI" id="CHEBI:15378"/>
        <dbReference type="ChEBI" id="CHEBI:57527"/>
        <dbReference type="ChEBI" id="CHEBI:58189"/>
        <dbReference type="ChEBI" id="CHEBI:58472"/>
        <dbReference type="ChEBI" id="CHEBI:132510"/>
        <dbReference type="EC" id="2.4.1.132"/>
    </reaction>
    <physiologicalReaction direction="left-to-right" evidence="13">
        <dbReference type="Rhea" id="RHEA:29516"/>
    </physiologicalReaction>
</comment>
<accession>A0A075FKH1</accession>
<dbReference type="GO" id="GO:0004378">
    <property type="term" value="F:GDP-Man:Man(1)GlcNAc(2)-PP-Dol alpha-1,3-mannosyltransferase activity"/>
    <property type="evidence" value="ECO:0007669"/>
    <property type="project" value="UniProtKB-EC"/>
</dbReference>
<dbReference type="Pfam" id="PF13439">
    <property type="entry name" value="Glyco_transf_4"/>
    <property type="match status" value="1"/>
</dbReference>
<gene>
    <name evidence="17" type="primary">ALG2</name>
</gene>
<dbReference type="PANTHER" id="PTHR45918">
    <property type="entry name" value="ALPHA-1,3/1,6-MANNOSYLTRANSFERASE ALG2"/>
    <property type="match status" value="1"/>
</dbReference>
<dbReference type="SUPFAM" id="SSF53756">
    <property type="entry name" value="UDP-Glycosyltransferase/glycogen phosphorylase"/>
    <property type="match status" value="1"/>
</dbReference>
<protein>
    <recommendedName>
        <fullName evidence="10">GDP-Man:Man(1)GlcNAc(2)-PP-Dol alpha-1,3-mannosyltransferase</fullName>
        <ecNumber evidence="4">2.4.1.132</ecNumber>
        <ecNumber evidence="3">2.4.1.257</ecNumber>
    </recommendedName>
    <alternativeName>
        <fullName evidence="12">GDP-Man:Man(1)GlcNAc(2)-PP-dolichol mannosyltransferase</fullName>
    </alternativeName>
    <alternativeName>
        <fullName evidence="11">GDP-Man:Man(2)GlcNAc(2)-PP-Dol alpha-1,6-mannosyltransferase</fullName>
    </alternativeName>
</protein>
<evidence type="ECO:0000256" key="3">
    <source>
        <dbReference type="ARBA" id="ARBA00011969"/>
    </source>
</evidence>
<evidence type="ECO:0000256" key="1">
    <source>
        <dbReference type="ARBA" id="ARBA00004586"/>
    </source>
</evidence>
<keyword evidence="8" id="KW-1133">Transmembrane helix</keyword>
<dbReference type="PANTHER" id="PTHR45918:SF1">
    <property type="entry name" value="ALPHA-1,3_1,6-MANNOSYLTRANSFERASE ALG2"/>
    <property type="match status" value="1"/>
</dbReference>
<dbReference type="AlphaFoldDB" id="A0A075FKH1"/>
<keyword evidence="17" id="KW-0328">Glycosyltransferase</keyword>
<evidence type="ECO:0000256" key="2">
    <source>
        <dbReference type="ARBA" id="ARBA00004922"/>
    </source>
</evidence>
<organism evidence="17">
    <name type="scientific">uncultured marine thaumarchaeote AD1000_01_F04</name>
    <dbReference type="NCBI Taxonomy" id="1455879"/>
    <lineage>
        <taxon>Archaea</taxon>
        <taxon>Nitrososphaerota</taxon>
        <taxon>environmental samples</taxon>
    </lineage>
</organism>
<dbReference type="InterPro" id="IPR027054">
    <property type="entry name" value="ALG2"/>
</dbReference>
<keyword evidence="9" id="KW-0472">Membrane</keyword>
<evidence type="ECO:0000256" key="14">
    <source>
        <dbReference type="ARBA" id="ARBA00045104"/>
    </source>
</evidence>
<evidence type="ECO:0000256" key="10">
    <source>
        <dbReference type="ARBA" id="ARBA00032047"/>
    </source>
</evidence>
<comment type="catalytic activity">
    <reaction evidence="14">
        <text>an alpha-D-Man-(1-&gt;3)-beta-D-Man-(1-&gt;4)-beta-D-GlcNAc-(1-&gt;4)-alpha-D-GlcNAc-diphospho-di-trans,poly-cis-dolichol + GDP-alpha-D-mannose = an alpha-D-Man-(1-&gt;3)-[alpha-D-Man-(1-&gt;6)]-beta-D-Man-(1-&gt;4)-beta-D-GlcNAc-(1-&gt;4)-alpha-D-GlcNAc-diphospho-di-trans,poly-cis-dolichol + GDP + H(+)</text>
        <dbReference type="Rhea" id="RHEA:29519"/>
        <dbReference type="Rhea" id="RHEA-COMP:19513"/>
        <dbReference type="Rhea" id="RHEA-COMP:19515"/>
        <dbReference type="ChEBI" id="CHEBI:15378"/>
        <dbReference type="ChEBI" id="CHEBI:57527"/>
        <dbReference type="ChEBI" id="CHEBI:58189"/>
        <dbReference type="ChEBI" id="CHEBI:132510"/>
        <dbReference type="ChEBI" id="CHEBI:132511"/>
        <dbReference type="EC" id="2.4.1.257"/>
    </reaction>
    <physiologicalReaction direction="left-to-right" evidence="14">
        <dbReference type="Rhea" id="RHEA:29520"/>
    </physiologicalReaction>
</comment>
<evidence type="ECO:0000259" key="16">
    <source>
        <dbReference type="Pfam" id="PF13439"/>
    </source>
</evidence>
<evidence type="ECO:0000256" key="7">
    <source>
        <dbReference type="ARBA" id="ARBA00022824"/>
    </source>
</evidence>
<proteinExistence type="predicted"/>
<reference evidence="17" key="1">
    <citation type="journal article" date="2014" name="Genome Biol. Evol.">
        <title>Pangenome evidence for extensive interdomain horizontal transfer affecting lineage core and shell genes in uncultured planktonic thaumarchaeota and euryarchaeota.</title>
        <authorList>
            <person name="Deschamps P."/>
            <person name="Zivanovic Y."/>
            <person name="Moreira D."/>
            <person name="Rodriguez-Valera F."/>
            <person name="Lopez-Garcia P."/>
        </authorList>
    </citation>
    <scope>NUCLEOTIDE SEQUENCE</scope>
</reference>
<sequence length="370" mass="42991">MKIAIIHYDISMQTGAQRLVLGMGDSLKKLGHEVAYFTAIYDEEKAFEDFRKENVIVSNGKLDYFGRFRAITAYRESKEMMKAGIDKFKPDLFVFSSNYYLADKYKPSIIYCHHPEQLLVKKSDLIRRLLHFPIDREENKGFKETNSILCNSDFTKSAIHEKFNRNSTIIFPGVDINKFTLNETDNKYILTVNRIVPNKNLTFSIELIKKMKRRNNKIKLIIIGVKQPGFEWHLDELNKKIKELDLIDNVEIHTNVTDSELVNSYKNCSVFLYTPKEEHFGIAPIEAMACGKPVIAFNTGGPKETIINDITGYLLQDDLDQWENKIFDLLENNQKRMKMGMSARNRAVEEFSWDAFMRKIKENLGQIQIS</sequence>
<comment type="pathway">
    <text evidence="2">Protein modification; protein glycosylation.</text>
</comment>
<evidence type="ECO:0000256" key="11">
    <source>
        <dbReference type="ARBA" id="ARBA00032333"/>
    </source>
</evidence>
<dbReference type="EC" id="2.4.1.132" evidence="4"/>
<evidence type="ECO:0000256" key="4">
    <source>
        <dbReference type="ARBA" id="ARBA00012649"/>
    </source>
</evidence>
<feature type="domain" description="Glycosyl transferase family 1" evidence="15">
    <location>
        <begin position="180"/>
        <end position="346"/>
    </location>
</feature>
<evidence type="ECO:0000256" key="13">
    <source>
        <dbReference type="ARBA" id="ARBA00045103"/>
    </source>
</evidence>
<dbReference type="EMBL" id="KF900302">
    <property type="protein sequence ID" value="AIE90237.1"/>
    <property type="molecule type" value="Genomic_DNA"/>
</dbReference>
<feature type="domain" description="Glycosyltransferase subfamily 4-like N-terminal" evidence="16">
    <location>
        <begin position="15"/>
        <end position="177"/>
    </location>
</feature>
<evidence type="ECO:0000256" key="12">
    <source>
        <dbReference type="ARBA" id="ARBA00032874"/>
    </source>
</evidence>
<comment type="subcellular location">
    <subcellularLocation>
        <location evidence="1">Endoplasmic reticulum membrane</location>
    </subcellularLocation>
</comment>
<evidence type="ECO:0000259" key="15">
    <source>
        <dbReference type="Pfam" id="PF00534"/>
    </source>
</evidence>
<evidence type="ECO:0000313" key="17">
    <source>
        <dbReference type="EMBL" id="AIE90237.1"/>
    </source>
</evidence>
<dbReference type="UniPathway" id="UPA00378"/>
<dbReference type="InterPro" id="IPR028098">
    <property type="entry name" value="Glyco_trans_4-like_N"/>
</dbReference>
<dbReference type="Pfam" id="PF00534">
    <property type="entry name" value="Glycos_transf_1"/>
    <property type="match status" value="1"/>
</dbReference>
<keyword evidence="7" id="KW-0256">Endoplasmic reticulum</keyword>
<evidence type="ECO:0000256" key="6">
    <source>
        <dbReference type="ARBA" id="ARBA00022692"/>
    </source>
</evidence>